<reference evidence="2 3" key="1">
    <citation type="submission" date="2018-08" db="EMBL/GenBank/DDBJ databases">
        <title>Chitinophagaceae sp. K23C18032701, a novel bacterium isolated from forest soil.</title>
        <authorList>
            <person name="Wang C."/>
        </authorList>
    </citation>
    <scope>NUCLEOTIDE SEQUENCE [LARGE SCALE GENOMIC DNA]</scope>
    <source>
        <strain evidence="2 3">K23C18032701</strain>
    </source>
</reference>
<evidence type="ECO:0000259" key="1">
    <source>
        <dbReference type="Pfam" id="PF09537"/>
    </source>
</evidence>
<dbReference type="InterPro" id="IPR011971">
    <property type="entry name" value="CHP02284"/>
</dbReference>
<dbReference type="Pfam" id="PF09537">
    <property type="entry name" value="DUF2383"/>
    <property type="match status" value="1"/>
</dbReference>
<gene>
    <name evidence="2" type="ORF">DXN05_10955</name>
</gene>
<protein>
    <submittedName>
        <fullName evidence="2">PA2169 family four-helix-bundle protein</fullName>
    </submittedName>
</protein>
<dbReference type="Gene3D" id="1.20.1260.10">
    <property type="match status" value="1"/>
</dbReference>
<evidence type="ECO:0000313" key="2">
    <source>
        <dbReference type="EMBL" id="RFM28049.1"/>
    </source>
</evidence>
<evidence type="ECO:0000313" key="3">
    <source>
        <dbReference type="Proteomes" id="UP000261284"/>
    </source>
</evidence>
<dbReference type="InterPro" id="IPR019052">
    <property type="entry name" value="DUF2383"/>
</dbReference>
<dbReference type="AlphaFoldDB" id="A0A3E1NJE1"/>
<dbReference type="SUPFAM" id="SSF47240">
    <property type="entry name" value="Ferritin-like"/>
    <property type="match status" value="1"/>
</dbReference>
<name>A0A3E1NJE1_9BACT</name>
<proteinExistence type="predicted"/>
<feature type="domain" description="DUF2383" evidence="1">
    <location>
        <begin position="31"/>
        <end position="141"/>
    </location>
</feature>
<dbReference type="InterPro" id="IPR009078">
    <property type="entry name" value="Ferritin-like_SF"/>
</dbReference>
<dbReference type="Proteomes" id="UP000261284">
    <property type="component" value="Unassembled WGS sequence"/>
</dbReference>
<accession>A0A3E1NJE1</accession>
<comment type="caution">
    <text evidence="2">The sequence shown here is derived from an EMBL/GenBank/DDBJ whole genome shotgun (WGS) entry which is preliminary data.</text>
</comment>
<dbReference type="EMBL" id="QTJU01000003">
    <property type="protein sequence ID" value="RFM28049.1"/>
    <property type="molecule type" value="Genomic_DNA"/>
</dbReference>
<keyword evidence="3" id="KW-1185">Reference proteome</keyword>
<dbReference type="NCBIfam" id="TIGR02284">
    <property type="entry name" value="PA2169 family four-helix-bundle protein"/>
    <property type="match status" value="1"/>
</dbReference>
<sequence>MRSGRVIEIIIRLYNHDTNFNYLLMNTPKHVIEILNELIQINNDRIKGYEQALNDTPDTETDLVVLFDKMKTESVEYISQLQNAVVQMGGQPAAGTTVPGKIYRAWMELNMALNGYNRTALLSCCAHGEQAAQSAYADALDNDLPLDVSSFINVQKAALCYSHDAVHALWNERKTLDQSYVL</sequence>
<organism evidence="2 3">
    <name type="scientific">Deminuibacter soli</name>
    <dbReference type="NCBI Taxonomy" id="2291815"/>
    <lineage>
        <taxon>Bacteria</taxon>
        <taxon>Pseudomonadati</taxon>
        <taxon>Bacteroidota</taxon>
        <taxon>Chitinophagia</taxon>
        <taxon>Chitinophagales</taxon>
        <taxon>Chitinophagaceae</taxon>
        <taxon>Deminuibacter</taxon>
    </lineage>
</organism>
<dbReference type="InterPro" id="IPR012347">
    <property type="entry name" value="Ferritin-like"/>
</dbReference>